<comment type="similarity">
    <text evidence="7">Belongs to the short-chain dehydrogenases/reductases (SDR) family. ERG27 subfamily.</text>
</comment>
<evidence type="ECO:0000256" key="8">
    <source>
        <dbReference type="ARBA" id="ARBA00023621"/>
    </source>
</evidence>
<reference evidence="9" key="1">
    <citation type="journal article" date="2020" name="Microb. Genom.">
        <title>Genetic diversity of clinical and environmental Mucorales isolates obtained from an investigation of mucormycosis cases among solid organ transplant recipients.</title>
        <authorList>
            <person name="Nguyen M.H."/>
            <person name="Kaul D."/>
            <person name="Muto C."/>
            <person name="Cheng S.J."/>
            <person name="Richter R.A."/>
            <person name="Bruno V.M."/>
            <person name="Liu G."/>
            <person name="Beyhan S."/>
            <person name="Sundermann A.J."/>
            <person name="Mounaud S."/>
            <person name="Pasculle A.W."/>
            <person name="Nierman W.C."/>
            <person name="Driscoll E."/>
            <person name="Cumbie R."/>
            <person name="Clancy C.J."/>
            <person name="Dupont C.L."/>
        </authorList>
    </citation>
    <scope>NUCLEOTIDE SEQUENCE</scope>
    <source>
        <strain evidence="9">GL11</strain>
    </source>
</reference>
<keyword evidence="3" id="KW-0752">Steroid biosynthesis</keyword>
<organism evidence="9 10">
    <name type="scientific">Rhizopus oryzae</name>
    <name type="common">Mucormycosis agent</name>
    <name type="synonym">Rhizopus arrhizus var. delemar</name>
    <dbReference type="NCBI Taxonomy" id="64495"/>
    <lineage>
        <taxon>Eukaryota</taxon>
        <taxon>Fungi</taxon>
        <taxon>Fungi incertae sedis</taxon>
        <taxon>Mucoromycota</taxon>
        <taxon>Mucoromycotina</taxon>
        <taxon>Mucoromycetes</taxon>
        <taxon>Mucorales</taxon>
        <taxon>Mucorineae</taxon>
        <taxon>Rhizopodaceae</taxon>
        <taxon>Rhizopus</taxon>
    </lineage>
</organism>
<dbReference type="OrthoDB" id="9989144at2759"/>
<dbReference type="InterPro" id="IPR036291">
    <property type="entry name" value="NAD(P)-bd_dom_sf"/>
</dbReference>
<dbReference type="GO" id="GO:0005741">
    <property type="term" value="C:mitochondrial outer membrane"/>
    <property type="evidence" value="ECO:0007669"/>
    <property type="project" value="TreeGrafter"/>
</dbReference>
<protein>
    <recommendedName>
        <fullName evidence="8">3beta-hydroxysteroid 3-dehydrogenase</fullName>
        <ecNumber evidence="8">1.1.1.270</ecNumber>
    </recommendedName>
</protein>
<evidence type="ECO:0000256" key="1">
    <source>
        <dbReference type="ARBA" id="ARBA00022516"/>
    </source>
</evidence>
<dbReference type="SUPFAM" id="SSF51735">
    <property type="entry name" value="NAD(P)-binding Rossmann-fold domains"/>
    <property type="match status" value="1"/>
</dbReference>
<dbReference type="Gene3D" id="3.40.50.720">
    <property type="entry name" value="NAD(P)-binding Rossmann-like Domain"/>
    <property type="match status" value="1"/>
</dbReference>
<dbReference type="PANTHER" id="PTHR43647:SF1">
    <property type="entry name" value="3-KETO-STEROID REDUCTASE ERG27"/>
    <property type="match status" value="1"/>
</dbReference>
<dbReference type="EMBL" id="JAANQT010001252">
    <property type="protein sequence ID" value="KAG1305905.1"/>
    <property type="molecule type" value="Genomic_DNA"/>
</dbReference>
<keyword evidence="1" id="KW-0444">Lipid biosynthesis</keyword>
<dbReference type="InterPro" id="IPR002347">
    <property type="entry name" value="SDR_fam"/>
</dbReference>
<keyword evidence="2" id="KW-0521">NADP</keyword>
<dbReference type="AlphaFoldDB" id="A0A9P6X5U7"/>
<dbReference type="GO" id="GO:0000253">
    <property type="term" value="F:3-beta-hydroxysteroid 3-dehydrogenase (NADP+) activity"/>
    <property type="evidence" value="ECO:0007669"/>
    <property type="project" value="UniProtKB-EC"/>
</dbReference>
<evidence type="ECO:0000256" key="5">
    <source>
        <dbReference type="ARBA" id="ARBA00023098"/>
    </source>
</evidence>
<evidence type="ECO:0000256" key="2">
    <source>
        <dbReference type="ARBA" id="ARBA00022857"/>
    </source>
</evidence>
<gene>
    <name evidence="9" type="ORF">G6F64_008007</name>
</gene>
<keyword evidence="10" id="KW-1185">Reference proteome</keyword>
<evidence type="ECO:0000313" key="10">
    <source>
        <dbReference type="Proteomes" id="UP000716291"/>
    </source>
</evidence>
<name>A0A9P6X5U7_RHIOR</name>
<proteinExistence type="inferred from homology"/>
<evidence type="ECO:0000256" key="7">
    <source>
        <dbReference type="ARBA" id="ARBA00023593"/>
    </source>
</evidence>
<dbReference type="PRINTS" id="PR00081">
    <property type="entry name" value="GDHRDH"/>
</dbReference>
<dbReference type="PANTHER" id="PTHR43647">
    <property type="entry name" value="DEHYDROGENASE"/>
    <property type="match status" value="1"/>
</dbReference>
<dbReference type="Proteomes" id="UP000716291">
    <property type="component" value="Unassembled WGS sequence"/>
</dbReference>
<dbReference type="GO" id="GO:0006694">
    <property type="term" value="P:steroid biosynthetic process"/>
    <property type="evidence" value="ECO:0007669"/>
    <property type="project" value="UniProtKB-KW"/>
</dbReference>
<evidence type="ECO:0000256" key="4">
    <source>
        <dbReference type="ARBA" id="ARBA00023002"/>
    </source>
</evidence>
<evidence type="ECO:0000256" key="6">
    <source>
        <dbReference type="ARBA" id="ARBA00023589"/>
    </source>
</evidence>
<comment type="caution">
    <text evidence="9">The sequence shown here is derived from an EMBL/GenBank/DDBJ whole genome shotgun (WGS) entry which is preliminary data.</text>
</comment>
<accession>A0A9P6X5U7</accession>
<dbReference type="InterPro" id="IPR051593">
    <property type="entry name" value="Ergosterol_Biosynth_ERG27"/>
</dbReference>
<dbReference type="Pfam" id="PF00106">
    <property type="entry name" value="adh_short"/>
    <property type="match status" value="1"/>
</dbReference>
<evidence type="ECO:0000313" key="9">
    <source>
        <dbReference type="EMBL" id="KAG1305905.1"/>
    </source>
</evidence>
<keyword evidence="5" id="KW-0443">Lipid metabolism</keyword>
<dbReference type="GO" id="GO:0005811">
    <property type="term" value="C:lipid droplet"/>
    <property type="evidence" value="ECO:0007669"/>
    <property type="project" value="TreeGrafter"/>
</dbReference>
<keyword evidence="4" id="KW-0560">Oxidoreductase</keyword>
<dbReference type="GO" id="GO:0005789">
    <property type="term" value="C:endoplasmic reticulum membrane"/>
    <property type="evidence" value="ECO:0007669"/>
    <property type="project" value="TreeGrafter"/>
</dbReference>
<evidence type="ECO:0000256" key="3">
    <source>
        <dbReference type="ARBA" id="ARBA00022955"/>
    </source>
</evidence>
<sequence>MFEKANNYKVAIVTGANSGIGYGICQRLLEAEGDSLTLIMACRNLTRATLAKEKLIKQFPFAHINIELVDVSSMKSVFSFTKNINSKYQYVNYLFCNAGILSAVGINWAKTISMLLTQPVELLERSDATIQRMGEISEEGIGYVFAANVLGHYFMMRELEDLLAASGDGRVIWTSSITSNKTCFDIEDWQGIKSPIPYESSKWACDLVSVATHERFKAEKRPISSFTTSPGVVASQIGDLPLWITLVRIVLHYIMRWIGIQSQNITSYNGAVADVYTALEPISNIEYSKRYSSMTDRWGRAFVRAISIHDFDSDSAEKLLLKCELVYQAHKKNL</sequence>
<dbReference type="EC" id="1.1.1.270" evidence="8"/>
<comment type="pathway">
    <text evidence="6">Steroid biosynthesis; zymosterol biosynthesis; zymosterol from lanosterol: step 5/6.</text>
</comment>